<dbReference type="Proteomes" id="UP001250214">
    <property type="component" value="Unassembled WGS sequence"/>
</dbReference>
<keyword evidence="4" id="KW-1003">Cell membrane</keyword>
<accession>A0ABU2H0B9</accession>
<keyword evidence="12" id="KW-1185">Reference proteome</keyword>
<feature type="transmembrane region" description="Helical" evidence="10">
    <location>
        <begin position="468"/>
        <end position="490"/>
    </location>
</feature>
<keyword evidence="6" id="KW-0769">Symport</keyword>
<evidence type="ECO:0000256" key="9">
    <source>
        <dbReference type="RuleBase" id="RU362091"/>
    </source>
</evidence>
<protein>
    <submittedName>
        <fullName evidence="11">Cation acetate symporter</fullName>
    </submittedName>
</protein>
<feature type="transmembrane region" description="Helical" evidence="10">
    <location>
        <begin position="437"/>
        <end position="461"/>
    </location>
</feature>
<keyword evidence="7 10" id="KW-1133">Transmembrane helix</keyword>
<keyword evidence="8 10" id="KW-0472">Membrane</keyword>
<dbReference type="Pfam" id="PF00474">
    <property type="entry name" value="SSF"/>
    <property type="match status" value="1"/>
</dbReference>
<evidence type="ECO:0000313" key="11">
    <source>
        <dbReference type="EMBL" id="MDS1268748.1"/>
    </source>
</evidence>
<dbReference type="Gene3D" id="1.20.1730.10">
    <property type="entry name" value="Sodium/glucose cotransporter"/>
    <property type="match status" value="1"/>
</dbReference>
<evidence type="ECO:0000256" key="7">
    <source>
        <dbReference type="ARBA" id="ARBA00022989"/>
    </source>
</evidence>
<evidence type="ECO:0000256" key="4">
    <source>
        <dbReference type="ARBA" id="ARBA00022475"/>
    </source>
</evidence>
<feature type="transmembrane region" description="Helical" evidence="10">
    <location>
        <begin position="204"/>
        <end position="224"/>
    </location>
</feature>
<feature type="transmembrane region" description="Helical" evidence="10">
    <location>
        <begin position="361"/>
        <end position="391"/>
    </location>
</feature>
<evidence type="ECO:0000256" key="5">
    <source>
        <dbReference type="ARBA" id="ARBA00022692"/>
    </source>
</evidence>
<evidence type="ECO:0000256" key="2">
    <source>
        <dbReference type="ARBA" id="ARBA00006434"/>
    </source>
</evidence>
<feature type="transmembrane region" description="Helical" evidence="10">
    <location>
        <begin position="174"/>
        <end position="192"/>
    </location>
</feature>
<dbReference type="PANTHER" id="PTHR48086:SF6">
    <property type="entry name" value="CATION_ACETATE SYMPORTER ACTP"/>
    <property type="match status" value="1"/>
</dbReference>
<evidence type="ECO:0000256" key="6">
    <source>
        <dbReference type="ARBA" id="ARBA00022847"/>
    </source>
</evidence>
<feature type="transmembrane region" description="Helical" evidence="10">
    <location>
        <begin position="268"/>
        <end position="290"/>
    </location>
</feature>
<gene>
    <name evidence="11" type="ORF">RIF23_00400</name>
</gene>
<dbReference type="EMBL" id="JAVLVT010000001">
    <property type="protein sequence ID" value="MDS1268748.1"/>
    <property type="molecule type" value="Genomic_DNA"/>
</dbReference>
<feature type="transmembrane region" description="Helical" evidence="10">
    <location>
        <begin position="134"/>
        <end position="162"/>
    </location>
</feature>
<feature type="transmembrane region" description="Helical" evidence="10">
    <location>
        <begin position="66"/>
        <end position="87"/>
    </location>
</feature>
<comment type="similarity">
    <text evidence="2 9">Belongs to the sodium:solute symporter (SSF) (TC 2.A.21) family.</text>
</comment>
<feature type="transmembrane region" description="Helical" evidence="10">
    <location>
        <begin position="93"/>
        <end position="113"/>
    </location>
</feature>
<keyword evidence="5 10" id="KW-0812">Transmembrane</keyword>
<feature type="transmembrane region" description="Helical" evidence="10">
    <location>
        <begin position="20"/>
        <end position="42"/>
    </location>
</feature>
<evidence type="ECO:0000313" key="12">
    <source>
        <dbReference type="Proteomes" id="UP001250214"/>
    </source>
</evidence>
<evidence type="ECO:0000256" key="3">
    <source>
        <dbReference type="ARBA" id="ARBA00022448"/>
    </source>
</evidence>
<feature type="transmembrane region" description="Helical" evidence="10">
    <location>
        <begin position="412"/>
        <end position="431"/>
    </location>
</feature>
<organism evidence="11 12">
    <name type="scientific">Lipingzhangella rawalii</name>
    <dbReference type="NCBI Taxonomy" id="2055835"/>
    <lineage>
        <taxon>Bacteria</taxon>
        <taxon>Bacillati</taxon>
        <taxon>Actinomycetota</taxon>
        <taxon>Actinomycetes</taxon>
        <taxon>Streptosporangiales</taxon>
        <taxon>Nocardiopsidaceae</taxon>
        <taxon>Lipingzhangella</taxon>
    </lineage>
</organism>
<dbReference type="PROSITE" id="PS50283">
    <property type="entry name" value="NA_SOLUT_SYMP_3"/>
    <property type="match status" value="1"/>
</dbReference>
<feature type="transmembrane region" description="Helical" evidence="10">
    <location>
        <begin position="520"/>
        <end position="538"/>
    </location>
</feature>
<feature type="transmembrane region" description="Helical" evidence="10">
    <location>
        <begin position="302"/>
        <end position="327"/>
    </location>
</feature>
<sequence>MSKAIPDAALDTTVSLEFSSHALTLLLCALFVALTLGITVWARRNTRGAVDFYAGGRRFGPVQNGLALTGDYLSAASFLGIAGMIALWGYDGFLYSVGFLVAWMLVLPLAQLMRNTGRFTMADLPGYRMPRMRVRAACACATVTVCVFYLLAQMVAAGALVAMLVGTTATSTRIMGIVGVGVLMIVYVMYGGMKGATWLQIIKAVLLLLGSALVCVLVLAQFGFDPSRLLTSASDASSHGTQLLQPGLYLGQDVPGDTAQTLVNKLDLFSLGLGLVLGTAALPHVLIRFYTVPDGTAARSSVRWAIALIGAFYLMTLVLGFGAAAIVGRDAILDQDRSGNTAVPQLALALGESLGGAVGGAVLLAFISAVALATILAVVASLTLASSMSLAHDVFGHIVMWGRPKESQEVGVARVCAAVVGVVAIGLAILARDLNVAFLVGLAFSVAAAANLPVILLSLFWRRFNSRGVLWGIAGGLVSSITLVLLSPVVSGKTDPQTGENLSLLPAWINIQVFPLENPGIVAIPVGFLCAVLGTLTCREYDPERYQDLQLRSLTGSGAARS</sequence>
<dbReference type="InterPro" id="IPR038377">
    <property type="entry name" value="Na/Glc_symporter_sf"/>
</dbReference>
<evidence type="ECO:0000256" key="1">
    <source>
        <dbReference type="ARBA" id="ARBA00004651"/>
    </source>
</evidence>
<proteinExistence type="inferred from homology"/>
<name>A0ABU2H0B9_9ACTN</name>
<evidence type="ECO:0000256" key="8">
    <source>
        <dbReference type="ARBA" id="ARBA00023136"/>
    </source>
</evidence>
<dbReference type="CDD" id="cd11480">
    <property type="entry name" value="SLC5sbd_u4"/>
    <property type="match status" value="1"/>
</dbReference>
<dbReference type="PANTHER" id="PTHR48086">
    <property type="entry name" value="SODIUM/PROLINE SYMPORTER-RELATED"/>
    <property type="match status" value="1"/>
</dbReference>
<reference evidence="12" key="1">
    <citation type="submission" date="2023-07" db="EMBL/GenBank/DDBJ databases">
        <title>Novel species in the genus Lipingzhangella isolated from Sambhar Salt Lake.</title>
        <authorList>
            <person name="Jiya N."/>
            <person name="Kajale S."/>
            <person name="Sharma A."/>
        </authorList>
    </citation>
    <scope>NUCLEOTIDE SEQUENCE [LARGE SCALE GENOMIC DNA]</scope>
    <source>
        <strain evidence="12">LS1_29</strain>
    </source>
</reference>
<comment type="caution">
    <text evidence="11">The sequence shown here is derived from an EMBL/GenBank/DDBJ whole genome shotgun (WGS) entry which is preliminary data.</text>
</comment>
<dbReference type="InterPro" id="IPR050277">
    <property type="entry name" value="Sodium:Solute_Symporter"/>
</dbReference>
<keyword evidence="3" id="KW-0813">Transport</keyword>
<dbReference type="InterPro" id="IPR001734">
    <property type="entry name" value="Na/solute_symporter"/>
</dbReference>
<evidence type="ECO:0000256" key="10">
    <source>
        <dbReference type="SAM" id="Phobius"/>
    </source>
</evidence>
<dbReference type="RefSeq" id="WP_310910265.1">
    <property type="nucleotide sequence ID" value="NZ_JAVLVT010000001.1"/>
</dbReference>
<comment type="subcellular location">
    <subcellularLocation>
        <location evidence="1">Cell membrane</location>
        <topology evidence="1">Multi-pass membrane protein</topology>
    </subcellularLocation>
</comment>